<accession>A0A3S5YAX9</accession>
<dbReference type="GO" id="GO:0047617">
    <property type="term" value="F:fatty acyl-CoA hydrolase activity"/>
    <property type="evidence" value="ECO:0007669"/>
    <property type="project" value="TreeGrafter"/>
</dbReference>
<dbReference type="KEGG" id="req:REQ_36670"/>
<evidence type="ECO:0000259" key="2">
    <source>
        <dbReference type="Pfam" id="PF01643"/>
    </source>
</evidence>
<feature type="domain" description="Acyl-ACP thioesterase-like C-terminal" evidence="3">
    <location>
        <begin position="214"/>
        <end position="275"/>
    </location>
</feature>
<dbReference type="Pfam" id="PF20791">
    <property type="entry name" value="Acyl-ACP_TE_C"/>
    <property type="match status" value="1"/>
</dbReference>
<name>A0A3S5YAX9_RHOH1</name>
<feature type="compositionally biased region" description="Polar residues" evidence="1">
    <location>
        <begin position="34"/>
        <end position="53"/>
    </location>
</feature>
<evidence type="ECO:0000259" key="3">
    <source>
        <dbReference type="Pfam" id="PF20791"/>
    </source>
</evidence>
<dbReference type="PANTHER" id="PTHR31793">
    <property type="entry name" value="4-HYDROXYBENZOYL-COA THIOESTERASE FAMILY MEMBER"/>
    <property type="match status" value="1"/>
</dbReference>
<reference evidence="4" key="1">
    <citation type="journal article" date="2010" name="PLoS Genet.">
        <title>The genome of a pathogenic rhodococcus: cooptive virulence underpinned by key gene acquisitions.</title>
        <authorList>
            <person name="Letek M."/>
            <person name="Gonzalez P."/>
            <person name="Macarthur I."/>
            <person name="Rodriguez H."/>
            <person name="Freeman T.C."/>
            <person name="Valero-Rello A."/>
            <person name="Blanco M."/>
            <person name="Buckley T."/>
            <person name="Cherevach I."/>
            <person name="Fahey R."/>
            <person name="Hapeshi A."/>
            <person name="Holdstock J."/>
            <person name="Leadon D."/>
            <person name="Navas J."/>
            <person name="Ocampo A."/>
            <person name="Quail M.A."/>
            <person name="Sanders M."/>
            <person name="Scortti M.M."/>
            <person name="Prescott J.F."/>
            <person name="Fogarty U."/>
            <person name="Meijer W.G."/>
            <person name="Parkhill J."/>
            <person name="Bentley S.D."/>
            <person name="Vazquez-Boland J.A."/>
        </authorList>
    </citation>
    <scope>NUCLEOTIDE SEQUENCE [LARGE SCALE GENOMIC DNA]</scope>
    <source>
        <strain evidence="4 5">103S</strain>
    </source>
</reference>
<dbReference type="InterPro" id="IPR002864">
    <property type="entry name" value="Acyl-ACP_thioesterase_NHD"/>
</dbReference>
<dbReference type="Gene3D" id="3.10.129.10">
    <property type="entry name" value="Hotdog Thioesterase"/>
    <property type="match status" value="1"/>
</dbReference>
<feature type="region of interest" description="Disordered" evidence="1">
    <location>
        <begin position="24"/>
        <end position="65"/>
    </location>
</feature>
<proteinExistence type="predicted"/>
<sequence>MGLYSAPGNRTSTSVVSGDYGAASCHNRWRQPPNRGNTVASEQIARPTQSVTTPEPLAPAPPPEQCFETSRPIRTGDVDIENRLRLDGVARYLQDIGSDNLAAFGYDETDPLWIVRRTVIEVHRPAVWPDRMTLRRWCSAHSTRWSAMRVRLTSTADALIETEGFWIDIGADTGMPTRISDGLLESLGRTTDEHRLRWKPLLPATPPDTDDWDDRERTFHLRTTDIDPFNHVNNTTYWHAVEECLADRPELRRAPYRAVVEHLGPIYARDHVRLRTDGDETSLSVWFLVGSEVRAVARVEMLPREKV</sequence>
<dbReference type="InterPro" id="IPR050563">
    <property type="entry name" value="4-hydroxybenzoyl-CoA_TE"/>
</dbReference>
<evidence type="ECO:0000313" key="4">
    <source>
        <dbReference type="EMBL" id="CBH49654.1"/>
    </source>
</evidence>
<gene>
    <name evidence="4" type="ordered locus">REQ_36670</name>
</gene>
<evidence type="ECO:0000256" key="1">
    <source>
        <dbReference type="SAM" id="MobiDB-lite"/>
    </source>
</evidence>
<dbReference type="Proteomes" id="UP001154400">
    <property type="component" value="Chromosome"/>
</dbReference>
<dbReference type="SUPFAM" id="SSF54637">
    <property type="entry name" value="Thioesterase/thiol ester dehydrase-isomerase"/>
    <property type="match status" value="2"/>
</dbReference>
<dbReference type="AlphaFoldDB" id="A0A3S5YAX9"/>
<dbReference type="PANTHER" id="PTHR31793:SF24">
    <property type="entry name" value="LONG-CHAIN ACYL-COA THIOESTERASE FADM"/>
    <property type="match status" value="1"/>
</dbReference>
<evidence type="ECO:0000313" key="5">
    <source>
        <dbReference type="Proteomes" id="UP000006892"/>
    </source>
</evidence>
<feature type="domain" description="Acyl-ACP thioesterase N-terminal hotdog" evidence="2">
    <location>
        <begin position="66"/>
        <end position="185"/>
    </location>
</feature>
<dbReference type="EMBL" id="FN563149">
    <property type="protein sequence ID" value="CBH49654.1"/>
    <property type="molecule type" value="Genomic_DNA"/>
</dbReference>
<dbReference type="GO" id="GO:0006633">
    <property type="term" value="P:fatty acid biosynthetic process"/>
    <property type="evidence" value="ECO:0007669"/>
    <property type="project" value="InterPro"/>
</dbReference>
<dbReference type="InterPro" id="IPR049427">
    <property type="entry name" value="Acyl-ACP_TE_C"/>
</dbReference>
<protein>
    <submittedName>
        <fullName evidence="4">Oleoyl-ACP thioesterase</fullName>
    </submittedName>
</protein>
<dbReference type="Pfam" id="PF01643">
    <property type="entry name" value="Acyl-ACP_TE"/>
    <property type="match status" value="1"/>
</dbReference>
<dbReference type="InterPro" id="IPR029069">
    <property type="entry name" value="HotDog_dom_sf"/>
</dbReference>
<organism evidence="4">
    <name type="scientific">Rhodococcus hoagii (strain 103S)</name>
    <name type="common">Rhodococcus equi</name>
    <dbReference type="NCBI Taxonomy" id="685727"/>
    <lineage>
        <taxon>Bacteria</taxon>
        <taxon>Bacillati</taxon>
        <taxon>Actinomycetota</taxon>
        <taxon>Actinomycetes</taxon>
        <taxon>Mycobacteriales</taxon>
        <taxon>Nocardiaceae</taxon>
        <taxon>Prescottella</taxon>
    </lineage>
</organism>